<keyword evidence="2" id="KW-1185">Reference proteome</keyword>
<dbReference type="EMBL" id="CP064955">
    <property type="protein sequence ID" value="QPK83634.1"/>
    <property type="molecule type" value="Genomic_DNA"/>
</dbReference>
<gene>
    <name evidence="1" type="ORF">G7Y29_02150</name>
</gene>
<dbReference type="KEGG" id="cqn:G7Y29_02150"/>
<dbReference type="Proteomes" id="UP000594586">
    <property type="component" value="Chromosome"/>
</dbReference>
<organism evidence="1 2">
    <name type="scientific">Corynebacterium qintianiae</name>
    <dbReference type="NCBI Taxonomy" id="2709392"/>
    <lineage>
        <taxon>Bacteria</taxon>
        <taxon>Bacillati</taxon>
        <taxon>Actinomycetota</taxon>
        <taxon>Actinomycetes</taxon>
        <taxon>Mycobacteriales</taxon>
        <taxon>Corynebacteriaceae</taxon>
        <taxon>Corynebacterium</taxon>
    </lineage>
</organism>
<reference evidence="1 2" key="1">
    <citation type="submission" date="2020-11" db="EMBL/GenBank/DDBJ databases">
        <title>Corynebacterium sp. MC1420.</title>
        <authorList>
            <person name="Zhou J."/>
        </authorList>
    </citation>
    <scope>NUCLEOTIDE SEQUENCE [LARGE SCALE GENOMIC DNA]</scope>
    <source>
        <strain evidence="1 2">MC1420</strain>
    </source>
</reference>
<evidence type="ECO:0008006" key="3">
    <source>
        <dbReference type="Google" id="ProtNLM"/>
    </source>
</evidence>
<sequence length="94" mass="9663">MKSFIVDAPAVADLTATLREAAAGIGEIPSVPAPGPGATADFAAALAHAIERANERGWLLREEASRIADVMDLTVDAARAVDDALARELGVTLP</sequence>
<protein>
    <recommendedName>
        <fullName evidence="3">PE domain-containing protein</fullName>
    </recommendedName>
</protein>
<proteinExistence type="predicted"/>
<evidence type="ECO:0000313" key="1">
    <source>
        <dbReference type="EMBL" id="QPK83634.1"/>
    </source>
</evidence>
<name>A0A7T0KNN8_9CORY</name>
<dbReference type="RefSeq" id="WP_165003678.1">
    <property type="nucleotide sequence ID" value="NZ_CP064955.1"/>
</dbReference>
<accession>A0A7T0KNN8</accession>
<dbReference type="AlphaFoldDB" id="A0A7T0KNN8"/>
<evidence type="ECO:0000313" key="2">
    <source>
        <dbReference type="Proteomes" id="UP000594586"/>
    </source>
</evidence>